<keyword evidence="4" id="KW-1185">Reference proteome</keyword>
<accession>A0A4Q8D295</accession>
<dbReference type="OrthoDB" id="9814704at2"/>
<dbReference type="SMART" id="SM00450">
    <property type="entry name" value="RHOD"/>
    <property type="match status" value="1"/>
</dbReference>
<keyword evidence="1" id="KW-1133">Transmembrane helix</keyword>
<name>A0A4Q8D295_9GAMM</name>
<dbReference type="InterPro" id="IPR036873">
    <property type="entry name" value="Rhodanese-like_dom_sf"/>
</dbReference>
<dbReference type="Gene3D" id="3.40.250.10">
    <property type="entry name" value="Rhodanese-like domain"/>
    <property type="match status" value="1"/>
</dbReference>
<evidence type="ECO:0000313" key="4">
    <source>
        <dbReference type="Proteomes" id="UP000292298"/>
    </source>
</evidence>
<reference evidence="3 4" key="1">
    <citation type="submission" date="2019-02" db="EMBL/GenBank/DDBJ databases">
        <title>Genomic Encyclopedia of Type Strains, Phase IV (KMG-IV): sequencing the most valuable type-strain genomes for metagenomic binning, comparative biology and taxonomic classification.</title>
        <authorList>
            <person name="Goeker M."/>
        </authorList>
    </citation>
    <scope>NUCLEOTIDE SEQUENCE [LARGE SCALE GENOMIC DNA]</scope>
    <source>
        <strain evidence="3 4">DSM 21056</strain>
    </source>
</reference>
<feature type="domain" description="Rhodanese" evidence="2">
    <location>
        <begin position="50"/>
        <end position="140"/>
    </location>
</feature>
<evidence type="ECO:0000313" key="3">
    <source>
        <dbReference type="EMBL" id="RZU99508.1"/>
    </source>
</evidence>
<keyword evidence="1" id="KW-0812">Transmembrane</keyword>
<feature type="transmembrane region" description="Helical" evidence="1">
    <location>
        <begin position="12"/>
        <end position="31"/>
    </location>
</feature>
<evidence type="ECO:0000256" key="1">
    <source>
        <dbReference type="SAM" id="Phobius"/>
    </source>
</evidence>
<protein>
    <submittedName>
        <fullName evidence="3">Rhodanese-related sulfurtransferase</fullName>
    </submittedName>
</protein>
<dbReference type="RefSeq" id="WP_130503738.1">
    <property type="nucleotide sequence ID" value="NZ_SHLI01000001.1"/>
</dbReference>
<dbReference type="PROSITE" id="PS00380">
    <property type="entry name" value="RHODANESE_1"/>
    <property type="match status" value="1"/>
</dbReference>
<dbReference type="InterPro" id="IPR001763">
    <property type="entry name" value="Rhodanese-like_dom"/>
</dbReference>
<dbReference type="CDD" id="cd00158">
    <property type="entry name" value="RHOD"/>
    <property type="match status" value="1"/>
</dbReference>
<comment type="caution">
    <text evidence="3">The sequence shown here is derived from an EMBL/GenBank/DDBJ whole genome shotgun (WGS) entry which is preliminary data.</text>
</comment>
<dbReference type="Proteomes" id="UP000292298">
    <property type="component" value="Unassembled WGS sequence"/>
</dbReference>
<sequence length="142" mass="16033">MDRVIEFSTNHPLLIASLLVILAALVANEYLSYRRSRQAVDATEATRLYNRDAAVFVDIRDENAFQGSHLPGAINLPMAHIDKRQDRLKRFRDRKIIVYCDNGQRTLKAIQALEAQGWADVSQLRGGIDAWREASLPTEGRG</sequence>
<organism evidence="3 4">
    <name type="scientific">Spiribacter vilamensis</name>
    <dbReference type="NCBI Taxonomy" id="531306"/>
    <lineage>
        <taxon>Bacteria</taxon>
        <taxon>Pseudomonadati</taxon>
        <taxon>Pseudomonadota</taxon>
        <taxon>Gammaproteobacteria</taxon>
        <taxon>Chromatiales</taxon>
        <taxon>Ectothiorhodospiraceae</taxon>
        <taxon>Spiribacter</taxon>
    </lineage>
</organism>
<keyword evidence="1" id="KW-0472">Membrane</keyword>
<gene>
    <name evidence="3" type="ORF">EV698_1800</name>
</gene>
<dbReference type="Pfam" id="PF00581">
    <property type="entry name" value="Rhodanese"/>
    <property type="match status" value="1"/>
</dbReference>
<dbReference type="AlphaFoldDB" id="A0A4Q8D295"/>
<keyword evidence="3" id="KW-0808">Transferase</keyword>
<proteinExistence type="predicted"/>
<evidence type="ECO:0000259" key="2">
    <source>
        <dbReference type="PROSITE" id="PS50206"/>
    </source>
</evidence>
<dbReference type="GO" id="GO:0004792">
    <property type="term" value="F:thiosulfate-cyanide sulfurtransferase activity"/>
    <property type="evidence" value="ECO:0007669"/>
    <property type="project" value="InterPro"/>
</dbReference>
<dbReference type="PROSITE" id="PS50206">
    <property type="entry name" value="RHODANESE_3"/>
    <property type="match status" value="1"/>
</dbReference>
<dbReference type="InterPro" id="IPR001307">
    <property type="entry name" value="Thiosulphate_STrfase_CS"/>
</dbReference>
<dbReference type="EMBL" id="SHLI01000001">
    <property type="protein sequence ID" value="RZU99508.1"/>
    <property type="molecule type" value="Genomic_DNA"/>
</dbReference>
<dbReference type="PANTHER" id="PTHR43031:SF1">
    <property type="entry name" value="PYRIDINE NUCLEOTIDE-DISULPHIDE OXIDOREDUCTASE"/>
    <property type="match status" value="1"/>
</dbReference>
<dbReference type="InterPro" id="IPR050229">
    <property type="entry name" value="GlpE_sulfurtransferase"/>
</dbReference>
<dbReference type="SUPFAM" id="SSF52821">
    <property type="entry name" value="Rhodanese/Cell cycle control phosphatase"/>
    <property type="match status" value="1"/>
</dbReference>
<dbReference type="PANTHER" id="PTHR43031">
    <property type="entry name" value="FAD-DEPENDENT OXIDOREDUCTASE"/>
    <property type="match status" value="1"/>
</dbReference>